<sequence length="280" mass="31231">MGSKRPHDEVDAEAPASASASTPDTKKPRKGFRVGPDNLPDGAWRRKNTKIKHDLIHKAKIKKEYAKVKAEVAKENEKKQQPTTKPEDEENKTDNGDDAAAAAGGGGGGDQPQAHPDRKKPVVDVAEDRAHMNPERQALLNGEKIPRKPKTAAPAVEEQQAEQGAVAVAAPKGMDMNDIKDPDAKEKKPQREKRINRRPDYYDKALKEGSKKKAEAEARAAEFKRREEERERRMADRERMRKAMLKAKGFTTHGRNAGKQKLGRESFVLLDKVKRMVGKN</sequence>
<evidence type="ECO:0000313" key="3">
    <source>
        <dbReference type="Proteomes" id="UP000078576"/>
    </source>
</evidence>
<feature type="compositionally biased region" description="Basic and acidic residues" evidence="1">
    <location>
        <begin position="51"/>
        <end position="80"/>
    </location>
</feature>
<feature type="compositionally biased region" description="Basic and acidic residues" evidence="1">
    <location>
        <begin position="175"/>
        <end position="238"/>
    </location>
</feature>
<protein>
    <recommendedName>
        <fullName evidence="4">rRNA-processing protein FYV7</fullName>
    </recommendedName>
</protein>
<proteinExistence type="predicted"/>
<dbReference type="EMBL" id="KN714677">
    <property type="protein sequence ID" value="KUI55008.1"/>
    <property type="molecule type" value="Genomic_DNA"/>
</dbReference>
<dbReference type="PANTHER" id="PTHR41805:SF1">
    <property type="entry name" value="RRNA-PROCESSING PROTEIN FYV7"/>
    <property type="match status" value="1"/>
</dbReference>
<name>A0A194UTM4_CYTMA</name>
<dbReference type="OrthoDB" id="2135053at2759"/>
<feature type="compositionally biased region" description="Basic and acidic residues" evidence="1">
    <location>
        <begin position="115"/>
        <end position="134"/>
    </location>
</feature>
<evidence type="ECO:0000256" key="1">
    <source>
        <dbReference type="SAM" id="MobiDB-lite"/>
    </source>
</evidence>
<evidence type="ECO:0008006" key="4">
    <source>
        <dbReference type="Google" id="ProtNLM"/>
    </source>
</evidence>
<gene>
    <name evidence="2" type="ORF">VP1G_02440</name>
</gene>
<feature type="compositionally biased region" description="Low complexity" evidence="1">
    <location>
        <begin position="13"/>
        <end position="23"/>
    </location>
</feature>
<dbReference type="PANTHER" id="PTHR41805">
    <property type="entry name" value="EXPRESSED PROTEIN"/>
    <property type="match status" value="1"/>
</dbReference>
<accession>A0A194UTM4</accession>
<keyword evidence="3" id="KW-1185">Reference proteome</keyword>
<dbReference type="Proteomes" id="UP000078576">
    <property type="component" value="Unassembled WGS sequence"/>
</dbReference>
<evidence type="ECO:0000313" key="2">
    <source>
        <dbReference type="EMBL" id="KUI55008.1"/>
    </source>
</evidence>
<dbReference type="AlphaFoldDB" id="A0A194UTM4"/>
<organism evidence="2 3">
    <name type="scientific">Cytospora mali</name>
    <name type="common">Apple Valsa canker fungus</name>
    <name type="synonym">Valsa mali</name>
    <dbReference type="NCBI Taxonomy" id="578113"/>
    <lineage>
        <taxon>Eukaryota</taxon>
        <taxon>Fungi</taxon>
        <taxon>Dikarya</taxon>
        <taxon>Ascomycota</taxon>
        <taxon>Pezizomycotina</taxon>
        <taxon>Sordariomycetes</taxon>
        <taxon>Sordariomycetidae</taxon>
        <taxon>Diaporthales</taxon>
        <taxon>Cytosporaceae</taxon>
        <taxon>Cytospora</taxon>
    </lineage>
</organism>
<feature type="compositionally biased region" description="Low complexity" evidence="1">
    <location>
        <begin position="152"/>
        <end position="171"/>
    </location>
</feature>
<reference evidence="3" key="1">
    <citation type="submission" date="2014-12" db="EMBL/GenBank/DDBJ databases">
        <title>Genome Sequence of Valsa Canker Pathogens Uncovers a Specific Adaption of Colonization on Woody Bark.</title>
        <authorList>
            <person name="Yin Z."/>
            <person name="Liu H."/>
            <person name="Gao X."/>
            <person name="Li Z."/>
            <person name="Song N."/>
            <person name="Ke X."/>
            <person name="Dai Q."/>
            <person name="Wu Y."/>
            <person name="Sun Y."/>
            <person name="Xu J.-R."/>
            <person name="Kang Z.K."/>
            <person name="Wang L."/>
            <person name="Huang L."/>
        </authorList>
    </citation>
    <scope>NUCLEOTIDE SEQUENCE [LARGE SCALE GENOMIC DNA]</scope>
    <source>
        <strain evidence="3">SXYL134</strain>
    </source>
</reference>
<feature type="region of interest" description="Disordered" evidence="1">
    <location>
        <begin position="1"/>
        <end position="238"/>
    </location>
</feature>